<keyword evidence="2" id="KW-1185">Reference proteome</keyword>
<sequence length="243" mass="27239">MSRNTGYEPLDVPKPFGPEIWIVDGPHIRFYGLPFSTRMTLVRLPSGGLWVHSPIKPNERLLARVEELGPVAHLVAPNAIHYAYLGEWQARFPEAQAWVAPGVRARATAHKVELGPAEELSASASWEGVIESYLVRGSKVLQEAVFFHTPSRTVVLTDFIENFDPKHLPWLFGRLVRLAGMTVPDGRMPPDMYATFDKAELRRSVEAILAWAPERAVLAHGAPYESRASARIRRVFRKLLDAS</sequence>
<evidence type="ECO:0000313" key="2">
    <source>
        <dbReference type="Proteomes" id="UP000193963"/>
    </source>
</evidence>
<dbReference type="InterPro" id="IPR036866">
    <property type="entry name" value="RibonucZ/Hydroxyglut_hydro"/>
</dbReference>
<protein>
    <recommendedName>
        <fullName evidence="3">DUF4336 domain-containing protein</fullName>
    </recommendedName>
</protein>
<dbReference type="InterPro" id="IPR025638">
    <property type="entry name" value="DUF4336"/>
</dbReference>
<reference evidence="1 2" key="1">
    <citation type="submission" date="2017-03" db="EMBL/GenBank/DDBJ databases">
        <authorList>
            <person name="Afonso C.L."/>
            <person name="Miller P.J."/>
            <person name="Scott M.A."/>
            <person name="Spackman E."/>
            <person name="Goraichik I."/>
            <person name="Dimitrov K.M."/>
            <person name="Suarez D.L."/>
            <person name="Swayne D.E."/>
        </authorList>
    </citation>
    <scope>NUCLEOTIDE SEQUENCE [LARGE SCALE GENOMIC DNA]</scope>
    <source>
        <strain evidence="1 2">CECT 7751</strain>
    </source>
</reference>
<dbReference type="SUPFAM" id="SSF56281">
    <property type="entry name" value="Metallo-hydrolase/oxidoreductase"/>
    <property type="match status" value="1"/>
</dbReference>
<dbReference type="AlphaFoldDB" id="A0A1X6ZYC7"/>
<accession>A0A1X6ZYC7</accession>
<name>A0A1X6ZYC7_9RHOB</name>
<organism evidence="1 2">
    <name type="scientific">Pseudooceanicola marinus</name>
    <dbReference type="NCBI Taxonomy" id="396013"/>
    <lineage>
        <taxon>Bacteria</taxon>
        <taxon>Pseudomonadati</taxon>
        <taxon>Pseudomonadota</taxon>
        <taxon>Alphaproteobacteria</taxon>
        <taxon>Rhodobacterales</taxon>
        <taxon>Paracoccaceae</taxon>
        <taxon>Pseudooceanicola</taxon>
    </lineage>
</organism>
<dbReference type="EMBL" id="FWFN01000007">
    <property type="protein sequence ID" value="SLN64793.1"/>
    <property type="molecule type" value="Genomic_DNA"/>
</dbReference>
<dbReference type="PANTHER" id="PTHR33835">
    <property type="entry name" value="YALI0C07656P"/>
    <property type="match status" value="1"/>
</dbReference>
<dbReference type="PANTHER" id="PTHR33835:SF1">
    <property type="entry name" value="METALLO-BETA-LACTAMASE DOMAIN-CONTAINING PROTEIN"/>
    <property type="match status" value="1"/>
</dbReference>
<proteinExistence type="predicted"/>
<dbReference type="RefSeq" id="WP_085889339.1">
    <property type="nucleotide sequence ID" value="NZ_FWFN01000007.1"/>
</dbReference>
<evidence type="ECO:0000313" key="1">
    <source>
        <dbReference type="EMBL" id="SLN64793.1"/>
    </source>
</evidence>
<dbReference type="OrthoDB" id="450111at2"/>
<evidence type="ECO:0008006" key="3">
    <source>
        <dbReference type="Google" id="ProtNLM"/>
    </source>
</evidence>
<gene>
    <name evidence="1" type="ORF">PSM7751_03301</name>
</gene>
<dbReference type="Pfam" id="PF14234">
    <property type="entry name" value="DUF4336"/>
    <property type="match status" value="1"/>
</dbReference>
<dbReference type="Proteomes" id="UP000193963">
    <property type="component" value="Unassembled WGS sequence"/>
</dbReference>